<feature type="domain" description="PDEase" evidence="4">
    <location>
        <begin position="1050"/>
        <end position="1303"/>
    </location>
</feature>
<feature type="region of interest" description="Disordered" evidence="3">
    <location>
        <begin position="641"/>
        <end position="676"/>
    </location>
</feature>
<dbReference type="SUPFAM" id="SSF109604">
    <property type="entry name" value="HD-domain/PDEase-like"/>
    <property type="match status" value="1"/>
</dbReference>
<evidence type="ECO:0000259" key="4">
    <source>
        <dbReference type="Pfam" id="PF00233"/>
    </source>
</evidence>
<dbReference type="GO" id="GO:0007165">
    <property type="term" value="P:signal transduction"/>
    <property type="evidence" value="ECO:0007669"/>
    <property type="project" value="InterPro"/>
</dbReference>
<feature type="region of interest" description="Disordered" evidence="3">
    <location>
        <begin position="496"/>
        <end position="522"/>
    </location>
</feature>
<keyword evidence="6" id="KW-1185">Reference proteome</keyword>
<feature type="compositionally biased region" description="Polar residues" evidence="3">
    <location>
        <begin position="352"/>
        <end position="388"/>
    </location>
</feature>
<name>A0A836HDN1_LEIEN</name>
<sequence length="1598" mass="168156">MLPTISKRERAPKSFDAEPPTAMPGGPESVGGEARDRAPSVDLATPVGAEAATVDRTSRGRVRPVHSSPCASLDFCNAVTAHAQTASTKAGEVTHGGCDRGQSQRSLLPTVAEASATGPAADGAPPLRDSFASPKAANLVTGTPIIRCIPTPHPSASPADTRSVQLLQHLQQMLQSGAPAATLQQWVSHQLCHATLPATPARPTAGVLVVPPPPVRPLAPTALSAAALGQPTSPGIPGGSRPPRRPASAVSFSLSTHPHPYMQQQQLAPRQRSSLDGASTALEPLCIPSALESVCTARSGNASSALASARDGGAGVVASAVTTPLERGPSPDADDPHAGNGGSDVDLAAAHQRSTGSSLRKASRPQLQSPQWRSFRSHSSNADHSSPVASPGGTPPAMVSGAGASAATSAVVFHSTPSSPVGTPKYRRAASALHSATKAVLHATTSQLVTENQQNISLILGGSFSRHHENFARHVDAPLPLGRSSFSGTPVLAETTRGADWPRGRSHVGADVGSDGDDNSSLTTATTALERFGEPGGSLAAQQAPFASVATVPQRLAERGAVAAMWFPTCCHSSVSALAAASASCPAPQLVSNHTRPAIESPGFARAVIGVSGGVSSGVSSLQAHYSVGGDRSTVSIAPCDSNGAASAGPPRMQAAAAAEPAHHLSNSIPPEVSTNPDAEAQLQVSLRLCRPSSRLPAMMAAGKPAAATEVAPDSTAELIASAEVQDVVSLIEMDMEATSASCAPARGSRAHNTSLLPSSGDSHQLPRSWGGAAARAGERSHCNPQRSCVSTLPPVSTAATPFAWTHLPLNQSSPVTALAASLSQLTSSTPVAAPCMRQASVPLRRTTSFASITSSHLGGGATGGRGASSLLNLTGGDSISLHDDTSSFGSGHAAGVSSLGDGMIGNRRHPSSVLHLSRLSMNGGVDPMDGVMASFILDDISGAQRRSGPRFLRSFCRHTPVRVTESVTHEELEKLGVPFIEGIDAASVPTNVLALMDAYGFTDSCAFYVAMCLNVFLRYAFVQRFGWNVQKLRKFLEVAATYFRRGNPFHNPLHAVDVVIAAHQWVGEGSTSAALSDDEVMTFLFTATVQQLAHTGADNRLLARLKHPYAMLCSYASPQQGATVALVMALLSRPELRFLPAPFLATTGAAGAGSATDSADAQEWTTSRESHMYDMLADLIMATDERNHAALKQSIVRMGEMNARRHGCLCASAHTDRSSIFSRNLFRSASQTDNTTRLQYPSPLGSFCLNCCAYITDMHVPNLLKAVLHFIDFAYLFRPYEVYLSGNIAYMAEVYRQMEREYLLLQRVQKEQLLKALRGRANGERLDEGVPSQRSDARSPGAPFSAPATDACTPGVALAMALLAEQQPWRQGVAQASTMTSLQRNNDEAPTAADTPPPLRGVAVVHLPSEITASHRSARLPLQAEGEKLLQQVVSMPQDAGVGSSNALRSAARLQPLKGLGRDIVLISLEDLCLPFLEQLAPYMPEAWVAASYRNHQTLTKSLPTPEKFDEVVNRLLDMGEETAAEKLEEVSEKDNELEDEEDSLTTERPFALPWRLLRPVRPVAAEWTVNKDGLVRRVLMEIMRGPEELLKECDEC</sequence>
<feature type="compositionally biased region" description="Polar residues" evidence="3">
    <location>
        <begin position="665"/>
        <end position="676"/>
    </location>
</feature>
<dbReference type="PANTHER" id="PTHR11347">
    <property type="entry name" value="CYCLIC NUCLEOTIDE PHOSPHODIESTERASE"/>
    <property type="match status" value="1"/>
</dbReference>
<dbReference type="GO" id="GO:0046872">
    <property type="term" value="F:metal ion binding"/>
    <property type="evidence" value="ECO:0007669"/>
    <property type="project" value="UniProtKB-KW"/>
</dbReference>
<dbReference type="Gene3D" id="1.10.1300.10">
    <property type="entry name" value="3'5'-cyclic nucleotide phosphodiesterase, catalytic domain"/>
    <property type="match status" value="1"/>
</dbReference>
<feature type="region of interest" description="Disordered" evidence="3">
    <location>
        <begin position="757"/>
        <end position="777"/>
    </location>
</feature>
<dbReference type="InterPro" id="IPR002073">
    <property type="entry name" value="PDEase_catalytic_dom"/>
</dbReference>
<dbReference type="OrthoDB" id="546632at2759"/>
<proteinExistence type="predicted"/>
<evidence type="ECO:0000256" key="2">
    <source>
        <dbReference type="ARBA" id="ARBA00022801"/>
    </source>
</evidence>
<gene>
    <name evidence="5" type="ORF">CUR178_06064</name>
</gene>
<feature type="compositionally biased region" description="Acidic residues" evidence="3">
    <location>
        <begin position="1537"/>
        <end position="1546"/>
    </location>
</feature>
<evidence type="ECO:0000313" key="5">
    <source>
        <dbReference type="EMBL" id="KAG5482205.1"/>
    </source>
</evidence>
<feature type="compositionally biased region" description="Low complexity" evidence="3">
    <location>
        <begin position="227"/>
        <end position="241"/>
    </location>
</feature>
<feature type="region of interest" description="Disordered" evidence="3">
    <location>
        <begin position="1377"/>
        <end position="1399"/>
    </location>
</feature>
<evidence type="ECO:0000313" key="6">
    <source>
        <dbReference type="Proteomes" id="UP000674179"/>
    </source>
</evidence>
<accession>A0A836HDN1</accession>
<evidence type="ECO:0000256" key="1">
    <source>
        <dbReference type="ARBA" id="ARBA00022723"/>
    </source>
</evidence>
<feature type="region of interest" description="Disordered" evidence="3">
    <location>
        <begin position="1"/>
        <end position="49"/>
    </location>
</feature>
<dbReference type="InterPro" id="IPR036971">
    <property type="entry name" value="PDEase_catalytic_dom_sf"/>
</dbReference>
<dbReference type="GeneID" id="94173249"/>
<comment type="caution">
    <text evidence="5">The sequence shown here is derived from an EMBL/GenBank/DDBJ whole genome shotgun (WGS) entry which is preliminary data.</text>
</comment>
<feature type="compositionally biased region" description="Basic and acidic residues" evidence="3">
    <location>
        <begin position="1"/>
        <end position="16"/>
    </location>
</feature>
<protein>
    <recommendedName>
        <fullName evidence="4">PDEase domain-containing protein</fullName>
    </recommendedName>
</protein>
<feature type="region of interest" description="Disordered" evidence="3">
    <location>
        <begin position="1325"/>
        <end position="1347"/>
    </location>
</feature>
<feature type="compositionally biased region" description="Low complexity" evidence="3">
    <location>
        <begin position="645"/>
        <end position="660"/>
    </location>
</feature>
<evidence type="ECO:0000256" key="3">
    <source>
        <dbReference type="SAM" id="MobiDB-lite"/>
    </source>
</evidence>
<keyword evidence="2" id="KW-0378">Hydrolase</keyword>
<feature type="region of interest" description="Disordered" evidence="3">
    <location>
        <begin position="323"/>
        <end position="401"/>
    </location>
</feature>
<feature type="region of interest" description="Disordered" evidence="3">
    <location>
        <begin position="227"/>
        <end position="254"/>
    </location>
</feature>
<dbReference type="GO" id="GO:0004114">
    <property type="term" value="F:3',5'-cyclic-nucleotide phosphodiesterase activity"/>
    <property type="evidence" value="ECO:0007669"/>
    <property type="project" value="InterPro"/>
</dbReference>
<reference evidence="5 6" key="1">
    <citation type="submission" date="2021-02" db="EMBL/GenBank/DDBJ databases">
        <title>Leishmania (Mundinia) enrietti genome sequencing and assembly.</title>
        <authorList>
            <person name="Almutairi H."/>
            <person name="Gatherer D."/>
        </authorList>
    </citation>
    <scope>NUCLEOTIDE SEQUENCE [LARGE SCALE GENOMIC DNA]</scope>
    <source>
        <strain evidence="5">CUR178</strain>
    </source>
</reference>
<dbReference type="KEGG" id="lenr:94173249"/>
<dbReference type="EMBL" id="JAFHKP010000017">
    <property type="protein sequence ID" value="KAG5482205.1"/>
    <property type="molecule type" value="Genomic_DNA"/>
</dbReference>
<feature type="region of interest" description="Disordered" evidence="3">
    <location>
        <begin position="1527"/>
        <end position="1547"/>
    </location>
</feature>
<keyword evidence="1" id="KW-0479">Metal-binding</keyword>
<feature type="compositionally biased region" description="Basic and acidic residues" evidence="3">
    <location>
        <begin position="1527"/>
        <end position="1536"/>
    </location>
</feature>
<dbReference type="Proteomes" id="UP000674179">
    <property type="component" value="Chromosome 17"/>
</dbReference>
<dbReference type="Pfam" id="PF00233">
    <property type="entry name" value="PDEase_I"/>
    <property type="match status" value="1"/>
</dbReference>
<organism evidence="5 6">
    <name type="scientific">Leishmania enriettii</name>
    <dbReference type="NCBI Taxonomy" id="5663"/>
    <lineage>
        <taxon>Eukaryota</taxon>
        <taxon>Discoba</taxon>
        <taxon>Euglenozoa</taxon>
        <taxon>Kinetoplastea</taxon>
        <taxon>Metakinetoplastina</taxon>
        <taxon>Trypanosomatida</taxon>
        <taxon>Trypanosomatidae</taxon>
        <taxon>Leishmaniinae</taxon>
        <taxon>Leishmania</taxon>
    </lineage>
</organism>
<dbReference type="RefSeq" id="XP_067694067.1">
    <property type="nucleotide sequence ID" value="XM_067837739.1"/>
</dbReference>